<reference evidence="3 4" key="1">
    <citation type="submission" date="2016-02" db="EMBL/GenBank/DDBJ databases">
        <title>Genome sequence of Tissierella creatinophila DSM 6911.</title>
        <authorList>
            <person name="Poehlein A."/>
            <person name="Daniel R."/>
        </authorList>
    </citation>
    <scope>NUCLEOTIDE SEQUENCE [LARGE SCALE GENOMIC DNA]</scope>
    <source>
        <strain evidence="3 4">DSM 6911</strain>
    </source>
</reference>
<protein>
    <submittedName>
        <fullName evidence="3">Uncharacterized protein</fullName>
    </submittedName>
</protein>
<dbReference type="RefSeq" id="WP_075726893.1">
    <property type="nucleotide sequence ID" value="NZ_LTDM01000029.1"/>
</dbReference>
<evidence type="ECO:0000256" key="2">
    <source>
        <dbReference type="SAM" id="SignalP"/>
    </source>
</evidence>
<feature type="chain" id="PRO_5038426813" evidence="2">
    <location>
        <begin position="28"/>
        <end position="296"/>
    </location>
</feature>
<comment type="caution">
    <text evidence="3">The sequence shown here is derived from an EMBL/GenBank/DDBJ whole genome shotgun (WGS) entry which is preliminary data.</text>
</comment>
<evidence type="ECO:0000256" key="1">
    <source>
        <dbReference type="SAM" id="MobiDB-lite"/>
    </source>
</evidence>
<proteinExistence type="predicted"/>
<feature type="compositionally biased region" description="Basic and acidic residues" evidence="1">
    <location>
        <begin position="34"/>
        <end position="61"/>
    </location>
</feature>
<name>A0A1U7M522_TISCR</name>
<evidence type="ECO:0000313" key="4">
    <source>
        <dbReference type="Proteomes" id="UP000186112"/>
    </source>
</evidence>
<evidence type="ECO:0000313" key="3">
    <source>
        <dbReference type="EMBL" id="OLS02413.1"/>
    </source>
</evidence>
<dbReference type="Proteomes" id="UP000186112">
    <property type="component" value="Unassembled WGS sequence"/>
</dbReference>
<dbReference type="AlphaFoldDB" id="A0A1U7M522"/>
<feature type="signal peptide" evidence="2">
    <location>
        <begin position="1"/>
        <end position="27"/>
    </location>
</feature>
<keyword evidence="4" id="KW-1185">Reference proteome</keyword>
<gene>
    <name evidence="3" type="ORF">TICRE_16020</name>
</gene>
<dbReference type="OrthoDB" id="2081756at2"/>
<accession>A0A1U7M522</accession>
<sequence length="296" mass="33736">MKKQRIKKPFYKRWWFIAIIVIAIAGAFTDTDDTDKKEEKPAVSKKVDEKEKPKKEKPKEENLKITGDLKIEFKDNKAIATITTNAIDGSVFETSIIDSKLNMVSDFISVKDGKAIKEFEVNKEWEPGYLSGIAGMRFNLDDHPQPEEVRKLYGENGEKLKGDFIQENNEEGYNINLKNKTVPYPDEATAKAKQDELFNKAITELIEASEGIIIDIRPRFEKEDWSAVSVTVSDVWYNSQEHEKERFAEQVGDTVSTLVTNGGKVEQNKPVLVYIMDTYNKELASPKITGGYKIKK</sequence>
<feature type="region of interest" description="Disordered" evidence="1">
    <location>
        <begin position="32"/>
        <end position="61"/>
    </location>
</feature>
<organism evidence="3 4">
    <name type="scientific">Tissierella creatinophila DSM 6911</name>
    <dbReference type="NCBI Taxonomy" id="1123403"/>
    <lineage>
        <taxon>Bacteria</taxon>
        <taxon>Bacillati</taxon>
        <taxon>Bacillota</taxon>
        <taxon>Tissierellia</taxon>
        <taxon>Tissierellales</taxon>
        <taxon>Tissierellaceae</taxon>
        <taxon>Tissierella</taxon>
    </lineage>
</organism>
<dbReference type="EMBL" id="LTDM01000029">
    <property type="protein sequence ID" value="OLS02413.1"/>
    <property type="molecule type" value="Genomic_DNA"/>
</dbReference>
<keyword evidence="2" id="KW-0732">Signal</keyword>